<protein>
    <submittedName>
        <fullName evidence="1">Uncharacterized protein</fullName>
    </submittedName>
</protein>
<accession>G8WYH2</accession>
<dbReference type="EMBL" id="CP003219">
    <property type="protein sequence ID" value="AEW98103.1"/>
    <property type="molecule type" value="Genomic_DNA"/>
</dbReference>
<dbReference type="KEGG" id="scy:SCATT_57320"/>
<dbReference type="Proteomes" id="UP000007842">
    <property type="component" value="Chromosome"/>
</dbReference>
<dbReference type="PATRIC" id="fig|1003195.29.peg.5713"/>
<gene>
    <name evidence="1" type="ordered locus">SCATT_57320</name>
</gene>
<sequence>MSEAGGAVDAAQWLALGAARSTVDDSASLPGTRTARVARASRRSVGRRAKVAVRARIETVHP</sequence>
<dbReference type="AlphaFoldDB" id="G8WYH2"/>
<organism evidence="1 2">
    <name type="scientific">Streptantibioticus cattleyicolor (strain ATCC 35852 / DSM 46488 / JCM 4925 / NBRC 14057 / NRRL 8057)</name>
    <name type="common">Streptomyces cattleya</name>
    <dbReference type="NCBI Taxonomy" id="1003195"/>
    <lineage>
        <taxon>Bacteria</taxon>
        <taxon>Bacillati</taxon>
        <taxon>Actinomycetota</taxon>
        <taxon>Actinomycetes</taxon>
        <taxon>Kitasatosporales</taxon>
        <taxon>Streptomycetaceae</taxon>
        <taxon>Streptantibioticus</taxon>
    </lineage>
</organism>
<name>G8WYH2_STREN</name>
<evidence type="ECO:0000313" key="1">
    <source>
        <dbReference type="EMBL" id="AEW98103.1"/>
    </source>
</evidence>
<dbReference type="HOGENOM" id="CLU_2902195_0_0_11"/>
<keyword evidence="2" id="KW-1185">Reference proteome</keyword>
<reference evidence="2" key="1">
    <citation type="submission" date="2011-12" db="EMBL/GenBank/DDBJ databases">
        <title>Complete genome sequence of Streptomyces cattleya strain DSM 46488.</title>
        <authorList>
            <person name="Ou H.-Y."/>
            <person name="Li P."/>
            <person name="Zhao C."/>
            <person name="O'Hagan D."/>
            <person name="Deng Z."/>
        </authorList>
    </citation>
    <scope>NUCLEOTIDE SEQUENCE [LARGE SCALE GENOMIC DNA]</scope>
    <source>
        <strain evidence="2">ATCC 35852 / DSM 46488 / JCM 4925 / NBRC 14057 / NRRL 8057</strain>
    </source>
</reference>
<evidence type="ECO:0000313" key="2">
    <source>
        <dbReference type="Proteomes" id="UP000007842"/>
    </source>
</evidence>
<proteinExistence type="predicted"/>